<reference evidence="6 7" key="1">
    <citation type="submission" date="2023-05" db="EMBL/GenBank/DDBJ databases">
        <title>A new hyperthermophilic archaea 'Ignisphaera cupida' sp. nov. and description of the family 'Ignisphaeraceae' fam. nov.</title>
        <authorList>
            <person name="Podosokorskaya O.A."/>
            <person name="Elcheninov A.G."/>
            <person name="Klukina A."/>
            <person name="Merkel A.Y."/>
        </authorList>
    </citation>
    <scope>NUCLEOTIDE SEQUENCE [LARGE SCALE GENOMIC DNA]</scope>
    <source>
        <strain evidence="6 7">4213-co</strain>
    </source>
</reference>
<keyword evidence="4 6" id="KW-0548">Nucleotidyltransferase</keyword>
<comment type="caution">
    <text evidence="6">The sequence shown here is derived from an EMBL/GenBank/DDBJ whole genome shotgun (WGS) entry which is preliminary data.</text>
</comment>
<dbReference type="Pfam" id="PF03876">
    <property type="entry name" value="SHS2_Rpb7-N"/>
    <property type="match status" value="1"/>
</dbReference>
<dbReference type="Gene3D" id="2.40.50.140">
    <property type="entry name" value="Nucleic acid-binding proteins"/>
    <property type="match status" value="1"/>
</dbReference>
<dbReference type="InterPro" id="IPR046399">
    <property type="entry name" value="RNApol_Rpo7"/>
</dbReference>
<accession>A0ABD4Z634</accession>
<dbReference type="NCBIfam" id="NF006333">
    <property type="entry name" value="PRK08563.1"/>
    <property type="match status" value="1"/>
</dbReference>
<dbReference type="Proteomes" id="UP001529235">
    <property type="component" value="Unassembled WGS sequence"/>
</dbReference>
<proteinExistence type="inferred from homology"/>
<dbReference type="PROSITE" id="PS50126">
    <property type="entry name" value="S1"/>
    <property type="match status" value="1"/>
</dbReference>
<dbReference type="SMART" id="SM00316">
    <property type="entry name" value="S1"/>
    <property type="match status" value="1"/>
</dbReference>
<dbReference type="Pfam" id="PF00575">
    <property type="entry name" value="S1"/>
    <property type="match status" value="1"/>
</dbReference>
<comment type="subcellular location">
    <subcellularLocation>
        <location evidence="4">Cytoplasm</location>
    </subcellularLocation>
</comment>
<protein>
    <recommendedName>
        <fullName evidence="4">DNA-directed RNA polymerase subunit Rpo7</fullName>
        <ecNumber evidence="4">2.7.7.6</ecNumber>
    </recommendedName>
    <alternativeName>
        <fullName evidence="4">DNA-directed RNA polymerase subunit E</fullName>
    </alternativeName>
</protein>
<evidence type="ECO:0000256" key="3">
    <source>
        <dbReference type="ARBA" id="ARBA00023163"/>
    </source>
</evidence>
<dbReference type="InterPro" id="IPR005576">
    <property type="entry name" value="Rpb7-like_N"/>
</dbReference>
<organism evidence="6 7">
    <name type="scientific">Ignisphaera cupida</name>
    <dbReference type="NCBI Taxonomy" id="3050454"/>
    <lineage>
        <taxon>Archaea</taxon>
        <taxon>Thermoproteota</taxon>
        <taxon>Thermoprotei</taxon>
        <taxon>Desulfurococcales</taxon>
        <taxon>Desulfurococcaceae</taxon>
        <taxon>Ignisphaera</taxon>
    </lineage>
</organism>
<dbReference type="EMBL" id="JASNVW010000002">
    <property type="protein sequence ID" value="MDK6028569.1"/>
    <property type="molecule type" value="Genomic_DNA"/>
</dbReference>
<feature type="domain" description="S1 motif" evidence="5">
    <location>
        <begin position="82"/>
        <end position="165"/>
    </location>
</feature>
<dbReference type="RefSeq" id="WP_285273549.1">
    <property type="nucleotide sequence ID" value="NZ_JASNVW010000002.1"/>
</dbReference>
<dbReference type="GO" id="GO:0003899">
    <property type="term" value="F:DNA-directed RNA polymerase activity"/>
    <property type="evidence" value="ECO:0007669"/>
    <property type="project" value="UniProtKB-UniRule"/>
</dbReference>
<dbReference type="Gene3D" id="3.30.1490.120">
    <property type="entry name" value="RNA polymerase Rpb7-like, N-terminal domain"/>
    <property type="match status" value="1"/>
</dbReference>
<dbReference type="InterPro" id="IPR036898">
    <property type="entry name" value="RNA_pol_Rpb7-like_N_sf"/>
</dbReference>
<comment type="function">
    <text evidence="4">DNA-dependent RNA polymerase (RNAP) catalyzes the transcription of DNA into RNA using the four ribonucleoside triphosphates as substrates.</text>
</comment>
<dbReference type="PANTHER" id="PTHR12709">
    <property type="entry name" value="DNA-DIRECTED RNA POLYMERASE II, III"/>
    <property type="match status" value="1"/>
</dbReference>
<evidence type="ECO:0000313" key="7">
    <source>
        <dbReference type="Proteomes" id="UP001529235"/>
    </source>
</evidence>
<dbReference type="SUPFAM" id="SSF50249">
    <property type="entry name" value="Nucleic acid-binding proteins"/>
    <property type="match status" value="1"/>
</dbReference>
<evidence type="ECO:0000256" key="1">
    <source>
        <dbReference type="ARBA" id="ARBA00009307"/>
    </source>
</evidence>
<keyword evidence="4" id="KW-0963">Cytoplasm</keyword>
<dbReference type="InterPro" id="IPR004519">
    <property type="entry name" value="RNAP_E/RPC8"/>
</dbReference>
<keyword evidence="7" id="KW-1185">Reference proteome</keyword>
<dbReference type="PANTHER" id="PTHR12709:SF4">
    <property type="entry name" value="DNA-DIRECTED RNA POLYMERASE II SUBUNIT RPB7"/>
    <property type="match status" value="1"/>
</dbReference>
<dbReference type="CDD" id="cd04331">
    <property type="entry name" value="RNAP_E_N"/>
    <property type="match status" value="1"/>
</dbReference>
<dbReference type="AlphaFoldDB" id="A0ABD4Z634"/>
<dbReference type="GO" id="GO:0005737">
    <property type="term" value="C:cytoplasm"/>
    <property type="evidence" value="ECO:0007669"/>
    <property type="project" value="UniProtKB-SubCell"/>
</dbReference>
<evidence type="ECO:0000259" key="5">
    <source>
        <dbReference type="PROSITE" id="PS50126"/>
    </source>
</evidence>
<gene>
    <name evidence="4" type="primary">rpo7</name>
    <name evidence="4" type="synonym">rpoE</name>
    <name evidence="6" type="ORF">QPL79_04270</name>
</gene>
<evidence type="ECO:0000256" key="2">
    <source>
        <dbReference type="ARBA" id="ARBA00022478"/>
    </source>
</evidence>
<keyword evidence="4 6" id="KW-0808">Transferase</keyword>
<name>A0ABD4Z634_9CREN</name>
<keyword evidence="3 4" id="KW-0804">Transcription</keyword>
<comment type="similarity">
    <text evidence="1 4">Belongs to the eukaryotic RPB7/RPC8 RNA polymerase subunit family.</text>
</comment>
<keyword evidence="2 4" id="KW-0240">DNA-directed RNA polymerase</keyword>
<evidence type="ECO:0000256" key="4">
    <source>
        <dbReference type="HAMAP-Rule" id="MF_00865"/>
    </source>
</evidence>
<comment type="domain">
    <text evidence="4">Forms 2 domains with an elongated structure; Rpo4 packs into the hinge region between the 2 domains.</text>
</comment>
<dbReference type="GO" id="GO:0000428">
    <property type="term" value="C:DNA-directed RNA polymerase complex"/>
    <property type="evidence" value="ECO:0007669"/>
    <property type="project" value="UniProtKB-KW"/>
</dbReference>
<dbReference type="NCBIfam" id="TIGR00448">
    <property type="entry name" value="rpoE"/>
    <property type="match status" value="1"/>
</dbReference>
<sequence length="178" mass="19899">MFRIYRLRDIVRIDPSKINRPLEEVALDELRKKYEGLKDKNLGIVIAITDVNVDPMGYIPIGDGAPYHRVEFTAITYVPLVNEVVEGEVVTVGRGGATISLGPLEGFVHIQQIADDDVSYDVARNVIVCKNTKRFVMQGDMVRARITSVSLGAVGKPPRVTMTMRQPYLGKLDWLSKK</sequence>
<evidence type="ECO:0000313" key="6">
    <source>
        <dbReference type="EMBL" id="MDK6028569.1"/>
    </source>
</evidence>
<dbReference type="InterPro" id="IPR003029">
    <property type="entry name" value="S1_domain"/>
</dbReference>
<comment type="subunit">
    <text evidence="4">Part of the RNA polymerase complex. Forms a stalk with Rpo4 that extends from the main structure.</text>
</comment>
<dbReference type="InterPro" id="IPR012340">
    <property type="entry name" value="NA-bd_OB-fold"/>
</dbReference>
<dbReference type="HAMAP" id="MF_00865">
    <property type="entry name" value="RNApol_arch_Rpo7"/>
    <property type="match status" value="1"/>
</dbReference>
<dbReference type="InterPro" id="IPR045113">
    <property type="entry name" value="Rpb7-like"/>
</dbReference>
<comment type="catalytic activity">
    <reaction evidence="4">
        <text>RNA(n) + a ribonucleoside 5'-triphosphate = RNA(n+1) + diphosphate</text>
        <dbReference type="Rhea" id="RHEA:21248"/>
        <dbReference type="Rhea" id="RHEA-COMP:14527"/>
        <dbReference type="Rhea" id="RHEA-COMP:17342"/>
        <dbReference type="ChEBI" id="CHEBI:33019"/>
        <dbReference type="ChEBI" id="CHEBI:61557"/>
        <dbReference type="ChEBI" id="CHEBI:140395"/>
        <dbReference type="EC" id="2.7.7.6"/>
    </reaction>
</comment>
<dbReference type="SUPFAM" id="SSF88798">
    <property type="entry name" value="N-terminal, heterodimerisation domain of RBP7 (RpoE)"/>
    <property type="match status" value="1"/>
</dbReference>
<dbReference type="EC" id="2.7.7.6" evidence="4"/>
<dbReference type="GO" id="GO:0006351">
    <property type="term" value="P:DNA-templated transcription"/>
    <property type="evidence" value="ECO:0007669"/>
    <property type="project" value="UniProtKB-UniRule"/>
</dbReference>